<dbReference type="GO" id="GO:0032259">
    <property type="term" value="P:methylation"/>
    <property type="evidence" value="ECO:0007669"/>
    <property type="project" value="UniProtKB-KW"/>
</dbReference>
<comment type="caution">
    <text evidence="8">The sequence shown here is derived from an EMBL/GenBank/DDBJ whole genome shotgun (WGS) entry which is preliminary data.</text>
</comment>
<keyword evidence="1 7" id="KW-0489">Methyltransferase</keyword>
<dbReference type="GO" id="GO:0005634">
    <property type="term" value="C:nucleus"/>
    <property type="evidence" value="ECO:0007669"/>
    <property type="project" value="TreeGrafter"/>
</dbReference>
<evidence type="ECO:0000256" key="7">
    <source>
        <dbReference type="PROSITE-ProRule" id="PRU01016"/>
    </source>
</evidence>
<proteinExistence type="inferred from homology"/>
<feature type="active site" evidence="7">
    <location>
        <position position="83"/>
    </location>
</feature>
<keyword evidence="2 7" id="KW-0808">Transferase</keyword>
<evidence type="ECO:0000256" key="1">
    <source>
        <dbReference type="ARBA" id="ARBA00022603"/>
    </source>
</evidence>
<dbReference type="Pfam" id="PF00145">
    <property type="entry name" value="DNA_methylase"/>
    <property type="match status" value="1"/>
</dbReference>
<dbReference type="PANTHER" id="PTHR46098">
    <property type="entry name" value="TRNA (CYTOSINE(38)-C(5))-METHYLTRANSFERASE"/>
    <property type="match status" value="1"/>
</dbReference>
<name>A0A9W8IBJ2_9FUNG</name>
<dbReference type="SUPFAM" id="SSF53335">
    <property type="entry name" value="S-adenosyl-L-methionine-dependent methyltransferases"/>
    <property type="match status" value="1"/>
</dbReference>
<dbReference type="AlphaFoldDB" id="A0A9W8IBJ2"/>
<dbReference type="EMBL" id="JANBUW010000002">
    <property type="protein sequence ID" value="KAJ2852520.1"/>
    <property type="molecule type" value="Genomic_DNA"/>
</dbReference>
<dbReference type="InterPro" id="IPR029063">
    <property type="entry name" value="SAM-dependent_MTases_sf"/>
</dbReference>
<evidence type="ECO:0000313" key="9">
    <source>
        <dbReference type="Proteomes" id="UP001139887"/>
    </source>
</evidence>
<evidence type="ECO:0000313" key="8">
    <source>
        <dbReference type="EMBL" id="KAJ2852520.1"/>
    </source>
</evidence>
<evidence type="ECO:0000256" key="5">
    <source>
        <dbReference type="ARBA" id="ARBA00039681"/>
    </source>
</evidence>
<protein>
    <recommendedName>
        <fullName evidence="5">tRNA (cytosine(38)-C(5))-methyltransferase</fullName>
        <ecNumber evidence="4">2.1.1.204</ecNumber>
    </recommendedName>
    <alternativeName>
        <fullName evidence="6">DNA (cytosine-5)-methyltransferase-like protein 2</fullName>
    </alternativeName>
</protein>
<dbReference type="EC" id="2.1.1.204" evidence="4"/>
<comment type="similarity">
    <text evidence="7">Belongs to the class I-like SAM-binding methyltransferase superfamily. C5-methyltransferase family.</text>
</comment>
<dbReference type="OrthoDB" id="414133at2759"/>
<dbReference type="InterPro" id="IPR001525">
    <property type="entry name" value="C5_MeTfrase"/>
</dbReference>
<sequence>MSDSSSEPIVCLEFFSGIGGLHYSFLECGVEGKVAMSFDMNELANTVYEHNFGMRPNNKAIDYLEPRDIEKYNATCWLLSPPCQPYTRGGKYGDINDPRARGLLHLLKLLPQLQKPPRYVLLENVMNFENSQSRSFLVETLGHLGFEINECLLSPVQFGIPNNRLRYYLVARQMEPPRDDSMSLQLQQQTREYLARGKDVVFTEWPFGLASKTINPANIHHMPLKRYIMPEYDLADDLLVPKPHILKRKQLHFDIVRPASDKTSTFTKAYGSKHLIGSGSLLQTQRLDVKEDGYGSPEKLINLGLRFFSPTEVAMLHHFPLSKDAKYKLEFPEGITQRQQLQLLGNSLNVHVVAQLLRHILFG</sequence>
<evidence type="ECO:0000256" key="4">
    <source>
        <dbReference type="ARBA" id="ARBA00039081"/>
    </source>
</evidence>
<dbReference type="InterPro" id="IPR031303">
    <property type="entry name" value="C5_meth_CS"/>
</dbReference>
<gene>
    <name evidence="8" type="ORF">IWW36_000148</name>
</gene>
<organism evidence="8 9">
    <name type="scientific">Coemansia brasiliensis</name>
    <dbReference type="NCBI Taxonomy" id="2650707"/>
    <lineage>
        <taxon>Eukaryota</taxon>
        <taxon>Fungi</taxon>
        <taxon>Fungi incertae sedis</taxon>
        <taxon>Zoopagomycota</taxon>
        <taxon>Kickxellomycotina</taxon>
        <taxon>Kickxellomycetes</taxon>
        <taxon>Kickxellales</taxon>
        <taxon>Kickxellaceae</taxon>
        <taxon>Coemansia</taxon>
    </lineage>
</organism>
<dbReference type="Gene3D" id="3.40.50.150">
    <property type="entry name" value="Vaccinia Virus protein VP39"/>
    <property type="match status" value="1"/>
</dbReference>
<evidence type="ECO:0000256" key="6">
    <source>
        <dbReference type="ARBA" id="ARBA00042810"/>
    </source>
</evidence>
<dbReference type="PANTHER" id="PTHR46098:SF1">
    <property type="entry name" value="TRNA (CYTOSINE(38)-C(5))-METHYLTRANSFERASE"/>
    <property type="match status" value="1"/>
</dbReference>
<evidence type="ECO:0000256" key="3">
    <source>
        <dbReference type="ARBA" id="ARBA00022691"/>
    </source>
</evidence>
<dbReference type="PROSITE" id="PS00095">
    <property type="entry name" value="C5_MTASE_2"/>
    <property type="match status" value="1"/>
</dbReference>
<dbReference type="Proteomes" id="UP001139887">
    <property type="component" value="Unassembled WGS sequence"/>
</dbReference>
<dbReference type="Gene3D" id="3.90.120.10">
    <property type="entry name" value="DNA Methylase, subunit A, domain 2"/>
    <property type="match status" value="1"/>
</dbReference>
<dbReference type="PROSITE" id="PS51679">
    <property type="entry name" value="SAM_MT_C5"/>
    <property type="match status" value="1"/>
</dbReference>
<keyword evidence="3 7" id="KW-0949">S-adenosyl-L-methionine</keyword>
<dbReference type="GO" id="GO:0008168">
    <property type="term" value="F:methyltransferase activity"/>
    <property type="evidence" value="ECO:0007669"/>
    <property type="project" value="UniProtKB-KW"/>
</dbReference>
<accession>A0A9W8IBJ2</accession>
<evidence type="ECO:0000256" key="2">
    <source>
        <dbReference type="ARBA" id="ARBA00022679"/>
    </source>
</evidence>
<dbReference type="PRINTS" id="PR00105">
    <property type="entry name" value="C5METTRFRASE"/>
</dbReference>
<keyword evidence="9" id="KW-1185">Reference proteome</keyword>
<reference evidence="8" key="1">
    <citation type="submission" date="2022-07" db="EMBL/GenBank/DDBJ databases">
        <title>Phylogenomic reconstructions and comparative analyses of Kickxellomycotina fungi.</title>
        <authorList>
            <person name="Reynolds N.K."/>
            <person name="Stajich J.E."/>
            <person name="Barry K."/>
            <person name="Grigoriev I.V."/>
            <person name="Crous P."/>
            <person name="Smith M.E."/>
        </authorList>
    </citation>
    <scope>NUCLEOTIDE SEQUENCE</scope>
    <source>
        <strain evidence="8">NRRL 1566</strain>
    </source>
</reference>
<dbReference type="InterPro" id="IPR050750">
    <property type="entry name" value="C5-MTase"/>
</dbReference>